<keyword evidence="1" id="KW-0812">Transmembrane</keyword>
<name>A0ABT8F483_9BACT</name>
<dbReference type="EMBL" id="JAUHJS010000003">
    <property type="protein sequence ID" value="MDN4165108.1"/>
    <property type="molecule type" value="Genomic_DNA"/>
</dbReference>
<dbReference type="RefSeq" id="WP_320003637.1">
    <property type="nucleotide sequence ID" value="NZ_JAUHJS010000003.1"/>
</dbReference>
<organism evidence="2 3">
    <name type="scientific">Shiella aurantiaca</name>
    <dbReference type="NCBI Taxonomy" id="3058365"/>
    <lineage>
        <taxon>Bacteria</taxon>
        <taxon>Pseudomonadati</taxon>
        <taxon>Bacteroidota</taxon>
        <taxon>Cytophagia</taxon>
        <taxon>Cytophagales</taxon>
        <taxon>Shiellaceae</taxon>
        <taxon>Shiella</taxon>
    </lineage>
</organism>
<evidence type="ECO:0000313" key="3">
    <source>
        <dbReference type="Proteomes" id="UP001168552"/>
    </source>
</evidence>
<keyword evidence="1" id="KW-0472">Membrane</keyword>
<dbReference type="Proteomes" id="UP001168552">
    <property type="component" value="Unassembled WGS sequence"/>
</dbReference>
<evidence type="ECO:0008006" key="4">
    <source>
        <dbReference type="Google" id="ProtNLM"/>
    </source>
</evidence>
<evidence type="ECO:0000313" key="2">
    <source>
        <dbReference type="EMBL" id="MDN4165108.1"/>
    </source>
</evidence>
<keyword evidence="1" id="KW-1133">Transmembrane helix</keyword>
<feature type="transmembrane region" description="Helical" evidence="1">
    <location>
        <begin position="76"/>
        <end position="96"/>
    </location>
</feature>
<protein>
    <recommendedName>
        <fullName evidence="4">Tetratricopeptide repeat protein</fullName>
    </recommendedName>
</protein>
<dbReference type="Gene3D" id="1.25.40.10">
    <property type="entry name" value="Tetratricopeptide repeat domain"/>
    <property type="match status" value="1"/>
</dbReference>
<dbReference type="InterPro" id="IPR011990">
    <property type="entry name" value="TPR-like_helical_dom_sf"/>
</dbReference>
<sequence length="246" mass="28012">MEKYQERIDAYLRNELSEAEKRQFEIECAEKPELAKEWAEMQKIHKGIQAHNRQQLLSEMAAWEAKGSQKSFIQTWYRYAAAVVVLAAVGIAYFFLQQKNASPIELYTAYYAHYPNHLTSQTRGEDIHPEHTLALAMQAYEAGDYPLAIAKLKEELGKNPQNLAVRTYLGLAFLENDQAPSAIVYLQAAFQAKDPEYGTVAGWYLALAWLKTGDTERSLQVLEEIKKSSDPYYAQKATTLYDSIGQ</sequence>
<comment type="caution">
    <text evidence="2">The sequence shown here is derived from an EMBL/GenBank/DDBJ whole genome shotgun (WGS) entry which is preliminary data.</text>
</comment>
<reference evidence="2" key="1">
    <citation type="submission" date="2023-06" db="EMBL/GenBank/DDBJ databases">
        <title>Cytophagales bacterium Strain LB-30, isolated from soil.</title>
        <authorList>
            <person name="Liu B."/>
        </authorList>
    </citation>
    <scope>NUCLEOTIDE SEQUENCE</scope>
    <source>
        <strain evidence="2">LB-30</strain>
    </source>
</reference>
<dbReference type="SUPFAM" id="SSF48452">
    <property type="entry name" value="TPR-like"/>
    <property type="match status" value="1"/>
</dbReference>
<keyword evidence="3" id="KW-1185">Reference proteome</keyword>
<evidence type="ECO:0000256" key="1">
    <source>
        <dbReference type="SAM" id="Phobius"/>
    </source>
</evidence>
<gene>
    <name evidence="2" type="ORF">QWY31_06325</name>
</gene>
<accession>A0ABT8F483</accession>
<proteinExistence type="predicted"/>